<accession>A0A392MYS7</accession>
<dbReference type="EMBL" id="LXQA010023239">
    <property type="protein sequence ID" value="MCH92697.1"/>
    <property type="molecule type" value="Genomic_DNA"/>
</dbReference>
<evidence type="ECO:0000313" key="1">
    <source>
        <dbReference type="EMBL" id="MCH92697.1"/>
    </source>
</evidence>
<reference evidence="1 2" key="1">
    <citation type="journal article" date="2018" name="Front. Plant Sci.">
        <title>Red Clover (Trifolium pratense) and Zigzag Clover (T. medium) - A Picture of Genomic Similarities and Differences.</title>
        <authorList>
            <person name="Dluhosova J."/>
            <person name="Istvanek J."/>
            <person name="Nedelnik J."/>
            <person name="Repkova J."/>
        </authorList>
    </citation>
    <scope>NUCLEOTIDE SEQUENCE [LARGE SCALE GENOMIC DNA]</scope>
    <source>
        <strain evidence="2">cv. 10/8</strain>
        <tissue evidence="1">Leaf</tissue>
    </source>
</reference>
<name>A0A392MYS7_9FABA</name>
<proteinExistence type="predicted"/>
<sequence length="99" mass="11156">MTKYRSNFLSNTPSYEGDTTHVLMDIGYELYSLSGDSSNGILCLSYDNYCDNDGRIVLWNPTTEKFKVIPPTPKVVFGVIVTLCGFGYDHIADDYKPKK</sequence>
<dbReference type="AlphaFoldDB" id="A0A392MYS7"/>
<evidence type="ECO:0000313" key="2">
    <source>
        <dbReference type="Proteomes" id="UP000265520"/>
    </source>
</evidence>
<keyword evidence="2" id="KW-1185">Reference proteome</keyword>
<dbReference type="Proteomes" id="UP000265520">
    <property type="component" value="Unassembled WGS sequence"/>
</dbReference>
<comment type="caution">
    <text evidence="1">The sequence shown here is derived from an EMBL/GenBank/DDBJ whole genome shotgun (WGS) entry which is preliminary data.</text>
</comment>
<organism evidence="1 2">
    <name type="scientific">Trifolium medium</name>
    <dbReference type="NCBI Taxonomy" id="97028"/>
    <lineage>
        <taxon>Eukaryota</taxon>
        <taxon>Viridiplantae</taxon>
        <taxon>Streptophyta</taxon>
        <taxon>Embryophyta</taxon>
        <taxon>Tracheophyta</taxon>
        <taxon>Spermatophyta</taxon>
        <taxon>Magnoliopsida</taxon>
        <taxon>eudicotyledons</taxon>
        <taxon>Gunneridae</taxon>
        <taxon>Pentapetalae</taxon>
        <taxon>rosids</taxon>
        <taxon>fabids</taxon>
        <taxon>Fabales</taxon>
        <taxon>Fabaceae</taxon>
        <taxon>Papilionoideae</taxon>
        <taxon>50 kb inversion clade</taxon>
        <taxon>NPAAA clade</taxon>
        <taxon>Hologalegina</taxon>
        <taxon>IRL clade</taxon>
        <taxon>Trifolieae</taxon>
        <taxon>Trifolium</taxon>
    </lineage>
</organism>
<protein>
    <submittedName>
        <fullName evidence="1">F-box/kelch-repeat protein</fullName>
    </submittedName>
</protein>